<dbReference type="Pfam" id="PF02627">
    <property type="entry name" value="CMD"/>
    <property type="match status" value="1"/>
</dbReference>
<dbReference type="Proteomes" id="UP001183202">
    <property type="component" value="Unassembled WGS sequence"/>
</dbReference>
<keyword evidence="3" id="KW-1185">Reference proteome</keyword>
<dbReference type="PANTHER" id="PTHR34846">
    <property type="entry name" value="4-CARBOXYMUCONOLACTONE DECARBOXYLASE FAMILY PROTEIN (AFU_ORTHOLOGUE AFUA_6G11590)"/>
    <property type="match status" value="1"/>
</dbReference>
<dbReference type="PANTHER" id="PTHR34846:SF7">
    <property type="entry name" value="BLL7811 PROTEIN"/>
    <property type="match status" value="1"/>
</dbReference>
<dbReference type="EMBL" id="JAVREJ010000004">
    <property type="protein sequence ID" value="MDT0349433.1"/>
    <property type="molecule type" value="Genomic_DNA"/>
</dbReference>
<feature type="domain" description="Carboxymuconolactone decarboxylase-like" evidence="1">
    <location>
        <begin position="23"/>
        <end position="95"/>
    </location>
</feature>
<proteinExistence type="predicted"/>
<dbReference type="InterPro" id="IPR004675">
    <property type="entry name" value="AhpD_core"/>
</dbReference>
<dbReference type="Gene3D" id="1.20.1290.10">
    <property type="entry name" value="AhpD-like"/>
    <property type="match status" value="1"/>
</dbReference>
<accession>A0ABU2N8P6</accession>
<gene>
    <name evidence="2" type="ORF">RM445_07815</name>
</gene>
<dbReference type="InterPro" id="IPR003779">
    <property type="entry name" value="CMD-like"/>
</dbReference>
<protein>
    <submittedName>
        <fullName evidence="2">Carboxymuconolactone decarboxylase family protein</fullName>
    </submittedName>
</protein>
<sequence>MDARLNLFDSPVAAKLLKHVIAAGKAVSESTLPVATQDLVKIRASQINGCGFCTDMHTKDAAHAGETSVRLNLVAAWREAMVFTDAERAALELAEQGTRIADAAGGVSDEAWLNAAKYYDEEELAALVATIALINAFNRMNVMVRQPAGGYRAGQFG</sequence>
<dbReference type="SUPFAM" id="SSF69118">
    <property type="entry name" value="AhpD-like"/>
    <property type="match status" value="1"/>
</dbReference>
<reference evidence="3" key="1">
    <citation type="submission" date="2023-07" db="EMBL/GenBank/DDBJ databases">
        <title>30 novel species of actinomycetes from the DSMZ collection.</title>
        <authorList>
            <person name="Nouioui I."/>
        </authorList>
    </citation>
    <scope>NUCLEOTIDE SEQUENCE [LARGE SCALE GENOMIC DNA]</scope>
    <source>
        <strain evidence="3">DSM 45834</strain>
    </source>
</reference>
<evidence type="ECO:0000313" key="3">
    <source>
        <dbReference type="Proteomes" id="UP001183202"/>
    </source>
</evidence>
<dbReference type="NCBIfam" id="TIGR00778">
    <property type="entry name" value="ahpD_dom"/>
    <property type="match status" value="1"/>
</dbReference>
<evidence type="ECO:0000313" key="2">
    <source>
        <dbReference type="EMBL" id="MDT0349433.1"/>
    </source>
</evidence>
<comment type="caution">
    <text evidence="2">The sequence shown here is derived from an EMBL/GenBank/DDBJ whole genome shotgun (WGS) entry which is preliminary data.</text>
</comment>
<dbReference type="RefSeq" id="WP_311555463.1">
    <property type="nucleotide sequence ID" value="NZ_JAVREJ010000004.1"/>
</dbReference>
<name>A0ABU2N8P6_9PSEU</name>
<organism evidence="2 3">
    <name type="scientific">Pseudonocardia charpentierae</name>
    <dbReference type="NCBI Taxonomy" id="3075545"/>
    <lineage>
        <taxon>Bacteria</taxon>
        <taxon>Bacillati</taxon>
        <taxon>Actinomycetota</taxon>
        <taxon>Actinomycetes</taxon>
        <taxon>Pseudonocardiales</taxon>
        <taxon>Pseudonocardiaceae</taxon>
        <taxon>Pseudonocardia</taxon>
    </lineage>
</organism>
<dbReference type="InterPro" id="IPR029032">
    <property type="entry name" value="AhpD-like"/>
</dbReference>
<evidence type="ECO:0000259" key="1">
    <source>
        <dbReference type="Pfam" id="PF02627"/>
    </source>
</evidence>